<feature type="compositionally biased region" description="Low complexity" evidence="1">
    <location>
        <begin position="8"/>
        <end position="21"/>
    </location>
</feature>
<evidence type="ECO:0000313" key="3">
    <source>
        <dbReference type="Proteomes" id="UP000230750"/>
    </source>
</evidence>
<feature type="region of interest" description="Disordered" evidence="1">
    <location>
        <begin position="1"/>
        <end position="227"/>
    </location>
</feature>
<name>A0A2G8JGL4_STIJA</name>
<feature type="compositionally biased region" description="Basic and acidic residues" evidence="1">
    <location>
        <begin position="135"/>
        <end position="153"/>
    </location>
</feature>
<dbReference type="Proteomes" id="UP000230750">
    <property type="component" value="Unassembled WGS sequence"/>
</dbReference>
<feature type="compositionally biased region" description="Polar residues" evidence="1">
    <location>
        <begin position="39"/>
        <end position="51"/>
    </location>
</feature>
<keyword evidence="3" id="KW-1185">Reference proteome</keyword>
<proteinExistence type="predicted"/>
<feature type="compositionally biased region" description="Basic and acidic residues" evidence="1">
    <location>
        <begin position="66"/>
        <end position="81"/>
    </location>
</feature>
<evidence type="ECO:0000256" key="1">
    <source>
        <dbReference type="SAM" id="MobiDB-lite"/>
    </source>
</evidence>
<feature type="compositionally biased region" description="Basic and acidic residues" evidence="1">
    <location>
        <begin position="22"/>
        <end position="38"/>
    </location>
</feature>
<dbReference type="EMBL" id="MRZV01002048">
    <property type="protein sequence ID" value="PIK34890.1"/>
    <property type="molecule type" value="Genomic_DNA"/>
</dbReference>
<feature type="compositionally biased region" description="Basic and acidic residues" evidence="1">
    <location>
        <begin position="164"/>
        <end position="176"/>
    </location>
</feature>
<organism evidence="2 3">
    <name type="scientific">Stichopus japonicus</name>
    <name type="common">Sea cucumber</name>
    <dbReference type="NCBI Taxonomy" id="307972"/>
    <lineage>
        <taxon>Eukaryota</taxon>
        <taxon>Metazoa</taxon>
        <taxon>Echinodermata</taxon>
        <taxon>Eleutherozoa</taxon>
        <taxon>Echinozoa</taxon>
        <taxon>Holothuroidea</taxon>
        <taxon>Aspidochirotacea</taxon>
        <taxon>Aspidochirotida</taxon>
        <taxon>Stichopodidae</taxon>
        <taxon>Apostichopus</taxon>
    </lineage>
</organism>
<accession>A0A2G8JGL4</accession>
<feature type="compositionally biased region" description="Acidic residues" evidence="1">
    <location>
        <begin position="55"/>
        <end position="65"/>
    </location>
</feature>
<feature type="compositionally biased region" description="Basic and acidic residues" evidence="1">
    <location>
        <begin position="193"/>
        <end position="210"/>
    </location>
</feature>
<dbReference type="AlphaFoldDB" id="A0A2G8JGL4"/>
<evidence type="ECO:0000313" key="2">
    <source>
        <dbReference type="EMBL" id="PIK34890.1"/>
    </source>
</evidence>
<comment type="caution">
    <text evidence="2">The sequence shown here is derived from an EMBL/GenBank/DDBJ whole genome shotgun (WGS) entry which is preliminary data.</text>
</comment>
<gene>
    <name evidence="2" type="ORF">BSL78_28295</name>
</gene>
<protein>
    <submittedName>
        <fullName evidence="2">Uncharacterized protein</fullName>
    </submittedName>
</protein>
<reference evidence="2 3" key="1">
    <citation type="journal article" date="2017" name="PLoS Biol.">
        <title>The sea cucumber genome provides insights into morphological evolution and visceral regeneration.</title>
        <authorList>
            <person name="Zhang X."/>
            <person name="Sun L."/>
            <person name="Yuan J."/>
            <person name="Sun Y."/>
            <person name="Gao Y."/>
            <person name="Zhang L."/>
            <person name="Li S."/>
            <person name="Dai H."/>
            <person name="Hamel J.F."/>
            <person name="Liu C."/>
            <person name="Yu Y."/>
            <person name="Liu S."/>
            <person name="Lin W."/>
            <person name="Guo K."/>
            <person name="Jin S."/>
            <person name="Xu P."/>
            <person name="Storey K.B."/>
            <person name="Huan P."/>
            <person name="Zhang T."/>
            <person name="Zhou Y."/>
            <person name="Zhang J."/>
            <person name="Lin C."/>
            <person name="Li X."/>
            <person name="Xing L."/>
            <person name="Huo D."/>
            <person name="Sun M."/>
            <person name="Wang L."/>
            <person name="Mercier A."/>
            <person name="Li F."/>
            <person name="Yang H."/>
            <person name="Xiang J."/>
        </authorList>
    </citation>
    <scope>NUCLEOTIDE SEQUENCE [LARGE SCALE GENOMIC DNA]</scope>
    <source>
        <strain evidence="2">Shaxun</strain>
        <tissue evidence="2">Muscle</tissue>
    </source>
</reference>
<sequence>MTTSPRASKSGENTNSSNNNNPKDRKSSQGALSEHERPSSQISVRITSSKTLSKDDDDDDDDDDGGDGKGNPDRCDNRDVTVLEEEEDANKQMDVMEGISQANDQRQLVRGTTPFIPEKGDQSINRTLPEGENIDDNKEFRLDDSNGDNHGDGEACLVVGENTGGERQEEGTRETLDNLSIDDDGRDGNIGGENEKLDCNEEKEEDDHNSIDGQIHSTNTEEKIGPK</sequence>